<feature type="transmembrane region" description="Helical" evidence="6">
    <location>
        <begin position="136"/>
        <end position="156"/>
    </location>
</feature>
<dbReference type="EMBL" id="NIOJ01000010">
    <property type="protein sequence ID" value="PNU00483.1"/>
    <property type="molecule type" value="Genomic_DNA"/>
</dbReference>
<dbReference type="GO" id="GO:0022857">
    <property type="term" value="F:transmembrane transporter activity"/>
    <property type="evidence" value="ECO:0007669"/>
    <property type="project" value="InterPro"/>
</dbReference>
<evidence type="ECO:0000256" key="1">
    <source>
        <dbReference type="ARBA" id="ARBA00004651"/>
    </source>
</evidence>
<evidence type="ECO:0000313" key="8">
    <source>
        <dbReference type="Proteomes" id="UP000236151"/>
    </source>
</evidence>
<dbReference type="GO" id="GO:0005886">
    <property type="term" value="C:plasma membrane"/>
    <property type="evidence" value="ECO:0007669"/>
    <property type="project" value="UniProtKB-SubCell"/>
</dbReference>
<keyword evidence="2" id="KW-1003">Cell membrane</keyword>
<organism evidence="7 8">
    <name type="scientific">Clostridium thermosuccinogenes</name>
    <dbReference type="NCBI Taxonomy" id="84032"/>
    <lineage>
        <taxon>Bacteria</taxon>
        <taxon>Bacillati</taxon>
        <taxon>Bacillota</taxon>
        <taxon>Clostridia</taxon>
        <taxon>Eubacteriales</taxon>
        <taxon>Clostridiaceae</taxon>
        <taxon>Clostridium</taxon>
    </lineage>
</organism>
<dbReference type="PANTHER" id="PTHR32196">
    <property type="entry name" value="ABC TRANSPORTER PERMEASE PROTEIN YPHD-RELATED-RELATED"/>
    <property type="match status" value="1"/>
</dbReference>
<keyword evidence="8" id="KW-1185">Reference proteome</keyword>
<dbReference type="Pfam" id="PF02653">
    <property type="entry name" value="BPD_transp_2"/>
    <property type="match status" value="1"/>
</dbReference>
<proteinExistence type="predicted"/>
<evidence type="ECO:0000256" key="5">
    <source>
        <dbReference type="ARBA" id="ARBA00023136"/>
    </source>
</evidence>
<evidence type="ECO:0000313" key="7">
    <source>
        <dbReference type="EMBL" id="PNU00483.1"/>
    </source>
</evidence>
<evidence type="ECO:0000256" key="2">
    <source>
        <dbReference type="ARBA" id="ARBA00022475"/>
    </source>
</evidence>
<name>A0A2K2FNX7_9CLOT</name>
<keyword evidence="4 6" id="KW-1133">Transmembrane helix</keyword>
<dbReference type="CDD" id="cd06574">
    <property type="entry name" value="TM_PBP1_branched-chain-AA_like"/>
    <property type="match status" value="1"/>
</dbReference>
<protein>
    <submittedName>
        <fullName evidence="7">ABC transporter permease</fullName>
    </submittedName>
</protein>
<dbReference type="KEGG" id="cthd:CDO33_03555"/>
<comment type="subcellular location">
    <subcellularLocation>
        <location evidence="1">Cell membrane</location>
        <topology evidence="1">Multi-pass membrane protein</topology>
    </subcellularLocation>
</comment>
<accession>A0A2K2FNX7</accession>
<feature type="transmembrane region" description="Helical" evidence="6">
    <location>
        <begin position="6"/>
        <end position="31"/>
    </location>
</feature>
<feature type="transmembrane region" description="Helical" evidence="6">
    <location>
        <begin position="43"/>
        <end position="60"/>
    </location>
</feature>
<evidence type="ECO:0000256" key="6">
    <source>
        <dbReference type="SAM" id="Phobius"/>
    </source>
</evidence>
<feature type="transmembrane region" description="Helical" evidence="6">
    <location>
        <begin position="212"/>
        <end position="233"/>
    </location>
</feature>
<reference evidence="7 8" key="1">
    <citation type="submission" date="2017-06" db="EMBL/GenBank/DDBJ databases">
        <title>Investigating the central metabolism of Clostridium thermosuccinogenes.</title>
        <authorList>
            <person name="Koendjbiharie J.G."/>
            <person name="van Kranenburg R."/>
        </authorList>
    </citation>
    <scope>NUCLEOTIDE SEQUENCE [LARGE SCALE GENOMIC DNA]</scope>
    <source>
        <strain evidence="7 8">DSM 5806</strain>
    </source>
</reference>
<dbReference type="AlphaFoldDB" id="A0A2K2FNX7"/>
<dbReference type="PANTHER" id="PTHR32196:SF69">
    <property type="entry name" value="BRANCHED-CHAIN AMINO ACID TRANSPORT SYSTEM, PERMEASE PROTEIN"/>
    <property type="match status" value="1"/>
</dbReference>
<evidence type="ECO:0000256" key="4">
    <source>
        <dbReference type="ARBA" id="ARBA00022989"/>
    </source>
</evidence>
<dbReference type="OrthoDB" id="9778389at2"/>
<dbReference type="Proteomes" id="UP000236151">
    <property type="component" value="Unassembled WGS sequence"/>
</dbReference>
<feature type="transmembrane region" description="Helical" evidence="6">
    <location>
        <begin position="245"/>
        <end position="267"/>
    </location>
</feature>
<gene>
    <name evidence="7" type="ORF">CDQ84_05915</name>
</gene>
<evidence type="ECO:0000256" key="3">
    <source>
        <dbReference type="ARBA" id="ARBA00022692"/>
    </source>
</evidence>
<feature type="transmembrane region" description="Helical" evidence="6">
    <location>
        <begin position="186"/>
        <end position="206"/>
    </location>
</feature>
<dbReference type="RefSeq" id="WP_103080812.1">
    <property type="nucleotide sequence ID" value="NZ_CP021850.1"/>
</dbReference>
<keyword evidence="3 6" id="KW-0812">Transmembrane</keyword>
<feature type="transmembrane region" description="Helical" evidence="6">
    <location>
        <begin position="273"/>
        <end position="290"/>
    </location>
</feature>
<dbReference type="InterPro" id="IPR001851">
    <property type="entry name" value="ABC_transp_permease"/>
</dbReference>
<comment type="caution">
    <text evidence="7">The sequence shown here is derived from an EMBL/GenBank/DDBJ whole genome shotgun (WGS) entry which is preliminary data.</text>
</comment>
<keyword evidence="5 6" id="KW-0472">Membrane</keyword>
<feature type="transmembrane region" description="Helical" evidence="6">
    <location>
        <begin position="91"/>
        <end position="110"/>
    </location>
</feature>
<sequence length="310" mass="32751">MTLEALIAILHGSIEMGIIYAIMTLGVFISFRTLNMPDMTVDGSFVLGAAISAVLCTGGYPVLGLIIAFIAGAGAGSITALLHTKLKIQPLLAGILMMLALYSINIKVMGKKSNIPLNNKPTIFTPFEGTALEDNIYLIICTGILLVLLISLFLFLRTRLGFVLRATGDNEDMVRALGVNTDTTKLIGLAIANGLTALSGAIIAQYQSFADVGMGIGMVTIGLASVIIGEVIWEAIFGIKSLLRRLLAVVLGAIIYRLVIALALEIGMPATDLKLISAIIVASALSIPAVRDRLNLMRKRIAAASKNKGV</sequence>